<proteinExistence type="predicted"/>
<dbReference type="InterPro" id="IPR025665">
    <property type="entry name" value="Beta-barrel_OMP_2"/>
</dbReference>
<accession>A0A2P8DAQ5</accession>
<protein>
    <submittedName>
        <fullName evidence="2">Outer membrane protein with beta-barrel domain</fullName>
    </submittedName>
</protein>
<comment type="caution">
    <text evidence="2">The sequence shown here is derived from an EMBL/GenBank/DDBJ whole genome shotgun (WGS) entry which is preliminary data.</text>
</comment>
<sequence length="272" mass="29945">MNRNFVICGLLTAGLACATPRLQARDKDLFIGVKGGISIPSLRAGESQNDWNKNYESRVGPYFGAFAEIPVSRYFSFQPEINYAAQGGKRRGIQPMTIPAEYLSVFQQVFGTDKDYLYATLNNVSRINYLQVPLLLKFSYPVALRGRLKVFAQAGPYAGYLVAAKQIVKSNNLRVYFDGDGNKEIPQSLVAQFFGTTIDTAIAARSDLHQFNFGLQGAAGISYDKGRSRFFVEGGGNYGLLYIQKGDEHGKNNIGGATILAGYAYNIRKKKA</sequence>
<dbReference type="RefSeq" id="WP_106521009.1">
    <property type="nucleotide sequence ID" value="NZ_PYGD01000001.1"/>
</dbReference>
<evidence type="ECO:0000259" key="1">
    <source>
        <dbReference type="Pfam" id="PF13568"/>
    </source>
</evidence>
<dbReference type="OrthoDB" id="947434at2"/>
<keyword evidence="3" id="KW-1185">Reference proteome</keyword>
<name>A0A2P8DAQ5_9BACT</name>
<organism evidence="2 3">
    <name type="scientific">Taibaiella chishuiensis</name>
    <dbReference type="NCBI Taxonomy" id="1434707"/>
    <lineage>
        <taxon>Bacteria</taxon>
        <taxon>Pseudomonadati</taxon>
        <taxon>Bacteroidota</taxon>
        <taxon>Chitinophagia</taxon>
        <taxon>Chitinophagales</taxon>
        <taxon>Chitinophagaceae</taxon>
        <taxon>Taibaiella</taxon>
    </lineage>
</organism>
<dbReference type="PROSITE" id="PS51257">
    <property type="entry name" value="PROKAR_LIPOPROTEIN"/>
    <property type="match status" value="1"/>
</dbReference>
<gene>
    <name evidence="2" type="ORF">B0I18_101447</name>
</gene>
<dbReference type="Pfam" id="PF13568">
    <property type="entry name" value="OMP_b-brl_2"/>
    <property type="match status" value="1"/>
</dbReference>
<dbReference type="AlphaFoldDB" id="A0A2P8DAQ5"/>
<feature type="domain" description="Outer membrane protein beta-barrel" evidence="1">
    <location>
        <begin position="27"/>
        <end position="240"/>
    </location>
</feature>
<evidence type="ECO:0000313" key="3">
    <source>
        <dbReference type="Proteomes" id="UP000240572"/>
    </source>
</evidence>
<dbReference type="EMBL" id="PYGD01000001">
    <property type="protein sequence ID" value="PSK94292.1"/>
    <property type="molecule type" value="Genomic_DNA"/>
</dbReference>
<evidence type="ECO:0000313" key="2">
    <source>
        <dbReference type="EMBL" id="PSK94292.1"/>
    </source>
</evidence>
<reference evidence="2 3" key="1">
    <citation type="submission" date="2018-03" db="EMBL/GenBank/DDBJ databases">
        <title>Genomic Encyclopedia of Type Strains, Phase III (KMG-III): the genomes of soil and plant-associated and newly described type strains.</title>
        <authorList>
            <person name="Whitman W."/>
        </authorList>
    </citation>
    <scope>NUCLEOTIDE SEQUENCE [LARGE SCALE GENOMIC DNA]</scope>
    <source>
        <strain evidence="2 3">CGMCC 1.12700</strain>
    </source>
</reference>
<dbReference type="Proteomes" id="UP000240572">
    <property type="component" value="Unassembled WGS sequence"/>
</dbReference>